<dbReference type="PANTHER" id="PTHR35010:SF2">
    <property type="entry name" value="BLL4672 PROTEIN"/>
    <property type="match status" value="1"/>
</dbReference>
<dbReference type="Proteomes" id="UP000190827">
    <property type="component" value="Unassembled WGS sequence"/>
</dbReference>
<sequence length="337" mass="37825">MSPTRLPNALGEFLRARREFVRPEQVGIGADTSRRVPGLRREEVAHLASISPEYYLRIEQGRVRRPSEQVLLGLARALLLDDSGRRYLLRLASPRPFMRAVDDRSTRLDDRVARLLAHWSGTPAYVSDDNQYVVAANALARAWVPPGMLDPGVNLLVSAFEQYADFRGTTSPDAPEYERMHREWEGTLRDLTAPLRYYGRPDDPRLQEIVGMLSARHPVFRTIWAEHLVKPQMSRRTRTFIEPLGWVDFRAQTFEVPHTDQFLTVFFDEPGSAAAAAIAYLAARDELQREGTGSLEVEGSSGETASDSRFSRARDDAPDGTKTSSRSPSGPGAFKTL</sequence>
<dbReference type="PROSITE" id="PS50943">
    <property type="entry name" value="HTH_CROC1"/>
    <property type="match status" value="1"/>
</dbReference>
<keyword evidence="4" id="KW-1185">Reference proteome</keyword>
<feature type="domain" description="HTH cro/C1-type" evidence="2">
    <location>
        <begin position="38"/>
        <end position="83"/>
    </location>
</feature>
<organism evidence="3 4">
    <name type="scientific">Plantibacter cousiniae</name>
    <name type="common">nom. nud.</name>
    <dbReference type="NCBI Taxonomy" id="199709"/>
    <lineage>
        <taxon>Bacteria</taxon>
        <taxon>Bacillati</taxon>
        <taxon>Actinomycetota</taxon>
        <taxon>Actinomycetes</taxon>
        <taxon>Micrococcales</taxon>
        <taxon>Microbacteriaceae</taxon>
        <taxon>Plantibacter</taxon>
    </lineage>
</organism>
<protein>
    <submittedName>
        <fullName evidence="3">Helix-turn-helix domain-containing protein</fullName>
    </submittedName>
</protein>
<dbReference type="CDD" id="cd00093">
    <property type="entry name" value="HTH_XRE"/>
    <property type="match status" value="1"/>
</dbReference>
<dbReference type="PANTHER" id="PTHR35010">
    <property type="entry name" value="BLL4672 PROTEIN-RELATED"/>
    <property type="match status" value="1"/>
</dbReference>
<dbReference type="InterPro" id="IPR041413">
    <property type="entry name" value="MLTR_LBD"/>
</dbReference>
<evidence type="ECO:0000256" key="1">
    <source>
        <dbReference type="SAM" id="MobiDB-lite"/>
    </source>
</evidence>
<dbReference type="InterPro" id="IPR001387">
    <property type="entry name" value="Cro/C1-type_HTH"/>
</dbReference>
<dbReference type="InterPro" id="IPR010982">
    <property type="entry name" value="Lambda_DNA-bd_dom_sf"/>
</dbReference>
<name>A0ABY1LGI3_9MICO</name>
<dbReference type="EMBL" id="FUZO01000001">
    <property type="protein sequence ID" value="SKC35674.1"/>
    <property type="molecule type" value="Genomic_DNA"/>
</dbReference>
<feature type="compositionally biased region" description="Basic and acidic residues" evidence="1">
    <location>
        <begin position="309"/>
        <end position="319"/>
    </location>
</feature>
<dbReference type="Gene3D" id="1.10.260.40">
    <property type="entry name" value="lambda repressor-like DNA-binding domains"/>
    <property type="match status" value="1"/>
</dbReference>
<dbReference type="Pfam" id="PF13560">
    <property type="entry name" value="HTH_31"/>
    <property type="match status" value="1"/>
</dbReference>
<reference evidence="3 4" key="1">
    <citation type="submission" date="2017-02" db="EMBL/GenBank/DDBJ databases">
        <authorList>
            <person name="Varghese N."/>
            <person name="Submissions S."/>
        </authorList>
    </citation>
    <scope>NUCLEOTIDE SEQUENCE [LARGE SCALE GENOMIC DNA]</scope>
    <source>
        <strain evidence="3 4">VKM Ac-1787</strain>
    </source>
</reference>
<proteinExistence type="predicted"/>
<accession>A0ABY1LGI3</accession>
<dbReference type="SMART" id="SM00530">
    <property type="entry name" value="HTH_XRE"/>
    <property type="match status" value="1"/>
</dbReference>
<dbReference type="SUPFAM" id="SSF47413">
    <property type="entry name" value="lambda repressor-like DNA-binding domains"/>
    <property type="match status" value="1"/>
</dbReference>
<evidence type="ECO:0000313" key="3">
    <source>
        <dbReference type="EMBL" id="SKC35674.1"/>
    </source>
</evidence>
<gene>
    <name evidence="3" type="ORF">SAMN06295973_0027</name>
</gene>
<comment type="caution">
    <text evidence="3">The sequence shown here is derived from an EMBL/GenBank/DDBJ whole genome shotgun (WGS) entry which is preliminary data.</text>
</comment>
<dbReference type="Gene3D" id="3.30.450.180">
    <property type="match status" value="1"/>
</dbReference>
<feature type="region of interest" description="Disordered" evidence="1">
    <location>
        <begin position="289"/>
        <end position="337"/>
    </location>
</feature>
<dbReference type="Pfam" id="PF17765">
    <property type="entry name" value="MLTR_LBD"/>
    <property type="match status" value="1"/>
</dbReference>
<evidence type="ECO:0000313" key="4">
    <source>
        <dbReference type="Proteomes" id="UP000190827"/>
    </source>
</evidence>
<evidence type="ECO:0000259" key="2">
    <source>
        <dbReference type="PROSITE" id="PS50943"/>
    </source>
</evidence>